<organism evidence="3">
    <name type="scientific">Caenorhabditis remanei</name>
    <name type="common">Caenorhabditis vulgaris</name>
    <dbReference type="NCBI Taxonomy" id="31234"/>
    <lineage>
        <taxon>Eukaryota</taxon>
        <taxon>Metazoa</taxon>
        <taxon>Ecdysozoa</taxon>
        <taxon>Nematoda</taxon>
        <taxon>Chromadorea</taxon>
        <taxon>Rhabditida</taxon>
        <taxon>Rhabditina</taxon>
        <taxon>Rhabditomorpha</taxon>
        <taxon>Rhabditoidea</taxon>
        <taxon>Rhabditidae</taxon>
        <taxon>Peloderinae</taxon>
        <taxon>Caenorhabditis</taxon>
    </lineage>
</organism>
<dbReference type="OMA" id="IECTERR"/>
<evidence type="ECO:0000256" key="1">
    <source>
        <dbReference type="SAM" id="Coils"/>
    </source>
</evidence>
<keyword evidence="1" id="KW-0175">Coiled coil</keyword>
<reference evidence="2" key="1">
    <citation type="submission" date="2007-07" db="EMBL/GenBank/DDBJ databases">
        <title>PCAP assembly of the Caenorhabditis remanei genome.</title>
        <authorList>
            <consortium name="The Caenorhabditis remanei Sequencing Consortium"/>
            <person name="Wilson R.K."/>
        </authorList>
    </citation>
    <scope>NUCLEOTIDE SEQUENCE [LARGE SCALE GENOMIC DNA]</scope>
    <source>
        <strain evidence="2">PB4641</strain>
    </source>
</reference>
<dbReference type="EMBL" id="DS268409">
    <property type="protein sequence ID" value="EFO94996.1"/>
    <property type="molecule type" value="Genomic_DNA"/>
</dbReference>
<dbReference type="Proteomes" id="UP000008281">
    <property type="component" value="Unassembled WGS sequence"/>
</dbReference>
<dbReference type="InParanoid" id="E3LI57"/>
<evidence type="ECO:0000313" key="2">
    <source>
        <dbReference type="EMBL" id="EFO94996.1"/>
    </source>
</evidence>
<proteinExistence type="predicted"/>
<evidence type="ECO:0000313" key="3">
    <source>
        <dbReference type="Proteomes" id="UP000008281"/>
    </source>
</evidence>
<feature type="coiled-coil region" evidence="1">
    <location>
        <begin position="48"/>
        <end position="247"/>
    </location>
</feature>
<dbReference type="AlphaFoldDB" id="E3LI57"/>
<dbReference type="HOGENOM" id="CLU_654242_0_0_1"/>
<accession>E3LI57</accession>
<gene>
    <name evidence="2" type="ORF">CRE_09324</name>
</gene>
<keyword evidence="3" id="KW-1185">Reference proteome</keyword>
<name>E3LI57_CAERE</name>
<feature type="coiled-coil region" evidence="1">
    <location>
        <begin position="364"/>
        <end position="416"/>
    </location>
</feature>
<protein>
    <submittedName>
        <fullName evidence="2">Uncharacterized protein</fullName>
    </submittedName>
</protein>
<sequence>MSGVDVLAQITFPNTENTNRSIFPYLFFFRKLRISIKMSKGLPTAPVKTSTDATITALQEKLSQMEKEYKKLNEQRNAQRDTLIQAFLKKDNELKEMNNKLQEQLKEKVQRIDEENELIKQLKKDYDEKILAQKESFIQKLSEQHQELSDKLVSRKKLKKDYDEKILAQKESFIQKLSEQHQELSDKLVSRKKLKEEYNEKILAEKKYSQKLNQKLKALKLEHQEEIREYQEEIECTERRIEKEYEEKFERFQKYYENALSRASEKPLNKETVDLGSTNDGLDDDDEYFSCCEDFEEDEATTTTGSPAPNSCSNNEDLAEELVQTKKALADLELAMKSHTDWLSSYLDNNSVMISQTFFGNEISRDIEEKIEELEQQIKKSENDRDMADFMAEIQRIEHQREIDNLELRLRDAYTLRDMI</sequence>